<protein>
    <submittedName>
        <fullName evidence="2">Uncharacterized protein</fullName>
    </submittedName>
</protein>
<evidence type="ECO:0000313" key="3">
    <source>
        <dbReference type="Proteomes" id="UP000281118"/>
    </source>
</evidence>
<dbReference type="OrthoDB" id="8858559at2"/>
<dbReference type="Proteomes" id="UP000524450">
    <property type="component" value="Unassembled WGS sequence"/>
</dbReference>
<gene>
    <name evidence="2" type="ORF">EJP67_11580</name>
    <name evidence="1" type="ORF">GGD71_001669</name>
</gene>
<dbReference type="EMBL" id="JACIFZ010000002">
    <property type="protein sequence ID" value="MBB4220909.1"/>
    <property type="molecule type" value="Genomic_DNA"/>
</dbReference>
<proteinExistence type="predicted"/>
<name>A0A3S1F071_9BURK</name>
<dbReference type="RefSeq" id="WP_126021853.1">
    <property type="nucleotide sequence ID" value="NZ_JACIFZ010000002.1"/>
</dbReference>
<sequence length="156" mass="17889">MGKMIDFASVECSRIDWQKYEEIQGRADSIPAVLQALLSSSIENAEKYYWGIENHVVVQGQLFSAAEPTLQVLIASLLNVRPRHTKIDVLELIFQIVAAAFSEAEDEKYREMQRRIQLRALEGLWVFYGELNGEHSEAVGEILDLIDQSRLKYFIQ</sequence>
<organism evidence="2 3">
    <name type="scientific">Variovorax guangxiensis</name>
    <dbReference type="NCBI Taxonomy" id="1775474"/>
    <lineage>
        <taxon>Bacteria</taxon>
        <taxon>Pseudomonadati</taxon>
        <taxon>Pseudomonadota</taxon>
        <taxon>Betaproteobacteria</taxon>
        <taxon>Burkholderiales</taxon>
        <taxon>Comamonadaceae</taxon>
        <taxon>Variovorax</taxon>
    </lineage>
</organism>
<comment type="caution">
    <text evidence="2">The sequence shown here is derived from an EMBL/GenBank/DDBJ whole genome shotgun (WGS) entry which is preliminary data.</text>
</comment>
<reference evidence="2 3" key="1">
    <citation type="submission" date="2018-12" db="EMBL/GenBank/DDBJ databases">
        <title>The genome sequences of Variovorax guangxiensis DSM 27352.</title>
        <authorList>
            <person name="Gao J."/>
            <person name="Sun J."/>
        </authorList>
    </citation>
    <scope>NUCLEOTIDE SEQUENCE [LARGE SCALE GENOMIC DNA]</scope>
    <source>
        <strain evidence="2 3">DSM 27352</strain>
    </source>
</reference>
<dbReference type="EMBL" id="RXFT01000004">
    <property type="protein sequence ID" value="RUR67694.1"/>
    <property type="molecule type" value="Genomic_DNA"/>
</dbReference>
<dbReference type="Proteomes" id="UP000281118">
    <property type="component" value="Unassembled WGS sequence"/>
</dbReference>
<accession>A0A3S1F071</accession>
<evidence type="ECO:0000313" key="1">
    <source>
        <dbReference type="EMBL" id="MBB4220909.1"/>
    </source>
</evidence>
<reference evidence="1 4" key="2">
    <citation type="submission" date="2020-08" db="EMBL/GenBank/DDBJ databases">
        <title>Genomic Encyclopedia of Type Strains, Phase IV (KMG-V): Genome sequencing to study the core and pangenomes of soil and plant-associated prokaryotes.</title>
        <authorList>
            <person name="Whitman W."/>
        </authorList>
    </citation>
    <scope>NUCLEOTIDE SEQUENCE [LARGE SCALE GENOMIC DNA]</scope>
    <source>
        <strain evidence="1 4">34/80</strain>
    </source>
</reference>
<evidence type="ECO:0000313" key="2">
    <source>
        <dbReference type="EMBL" id="RUR67694.1"/>
    </source>
</evidence>
<dbReference type="AlphaFoldDB" id="A0A3S1F071"/>
<evidence type="ECO:0000313" key="4">
    <source>
        <dbReference type="Proteomes" id="UP000524450"/>
    </source>
</evidence>